<dbReference type="SUPFAM" id="SSF52833">
    <property type="entry name" value="Thioredoxin-like"/>
    <property type="match status" value="1"/>
</dbReference>
<dbReference type="Gene3D" id="3.40.30.10">
    <property type="entry name" value="Glutaredoxin"/>
    <property type="match status" value="1"/>
</dbReference>
<dbReference type="Proteomes" id="UP001592531">
    <property type="component" value="Unassembled WGS sequence"/>
</dbReference>
<comment type="caution">
    <text evidence="2">The sequence shown here is derived from an EMBL/GenBank/DDBJ whole genome shotgun (WGS) entry which is preliminary data.</text>
</comment>
<dbReference type="EMBL" id="JBHFAB010000007">
    <property type="protein sequence ID" value="MFC1417375.1"/>
    <property type="molecule type" value="Genomic_DNA"/>
</dbReference>
<dbReference type="PROSITE" id="PS51354">
    <property type="entry name" value="GLUTAREDOXIN_2"/>
    <property type="match status" value="1"/>
</dbReference>
<accession>A0ABV6VUB7</accession>
<reference evidence="2 3" key="1">
    <citation type="submission" date="2024-09" db="EMBL/GenBank/DDBJ databases">
        <authorList>
            <person name="Lee S.D."/>
        </authorList>
    </citation>
    <scope>NUCLEOTIDE SEQUENCE [LARGE SCALE GENOMIC DNA]</scope>
    <source>
        <strain evidence="2 3">N8-3</strain>
    </source>
</reference>
<dbReference type="PANTHER" id="PTHR34386">
    <property type="entry name" value="GLUTAREDOXIN"/>
    <property type="match status" value="1"/>
</dbReference>
<protein>
    <submittedName>
        <fullName evidence="2">Glutaredoxin domain-containing protein</fullName>
    </submittedName>
</protein>
<dbReference type="Pfam" id="PF00462">
    <property type="entry name" value="Glutaredoxin"/>
    <property type="match status" value="1"/>
</dbReference>
<evidence type="ECO:0000313" key="3">
    <source>
        <dbReference type="Proteomes" id="UP001592531"/>
    </source>
</evidence>
<proteinExistence type="predicted"/>
<sequence length="84" mass="8974">MPATITMYSTTWCGYCRRLKSQLDREGIGYTEVNIELDPASAAFVEQANGGNQTVPTVLVVPEAGEQVVMTNPSLAQVKKAAGV</sequence>
<dbReference type="InterPro" id="IPR036249">
    <property type="entry name" value="Thioredoxin-like_sf"/>
</dbReference>
<dbReference type="InterPro" id="IPR051548">
    <property type="entry name" value="Grx-like_ET"/>
</dbReference>
<organism evidence="2 3">
    <name type="scientific">Streptacidiphilus cavernicola</name>
    <dbReference type="NCBI Taxonomy" id="3342716"/>
    <lineage>
        <taxon>Bacteria</taxon>
        <taxon>Bacillati</taxon>
        <taxon>Actinomycetota</taxon>
        <taxon>Actinomycetes</taxon>
        <taxon>Kitasatosporales</taxon>
        <taxon>Streptomycetaceae</taxon>
        <taxon>Streptacidiphilus</taxon>
    </lineage>
</organism>
<dbReference type="RefSeq" id="WP_380535433.1">
    <property type="nucleotide sequence ID" value="NZ_JBHFAB010000007.1"/>
</dbReference>
<dbReference type="PANTHER" id="PTHR34386:SF1">
    <property type="entry name" value="GLUTAREDOXIN-LIKE PROTEIN NRDH"/>
    <property type="match status" value="1"/>
</dbReference>
<dbReference type="CDD" id="cd02976">
    <property type="entry name" value="NrdH"/>
    <property type="match status" value="1"/>
</dbReference>
<dbReference type="InterPro" id="IPR002109">
    <property type="entry name" value="Glutaredoxin"/>
</dbReference>
<evidence type="ECO:0000313" key="2">
    <source>
        <dbReference type="EMBL" id="MFC1417375.1"/>
    </source>
</evidence>
<feature type="domain" description="Glutaredoxin" evidence="1">
    <location>
        <begin position="5"/>
        <end position="60"/>
    </location>
</feature>
<gene>
    <name evidence="2" type="ORF">ACEZDE_12040</name>
</gene>
<name>A0ABV6VUB7_9ACTN</name>
<keyword evidence="3" id="KW-1185">Reference proteome</keyword>
<evidence type="ECO:0000259" key="1">
    <source>
        <dbReference type="Pfam" id="PF00462"/>
    </source>
</evidence>